<keyword evidence="2" id="KW-1185">Reference proteome</keyword>
<organism evidence="1 2">
    <name type="scientific">Trinickia violacea</name>
    <dbReference type="NCBI Taxonomy" id="2571746"/>
    <lineage>
        <taxon>Bacteria</taxon>
        <taxon>Pseudomonadati</taxon>
        <taxon>Pseudomonadota</taxon>
        <taxon>Betaproteobacteria</taxon>
        <taxon>Burkholderiales</taxon>
        <taxon>Burkholderiaceae</taxon>
        <taxon>Trinickia</taxon>
    </lineage>
</organism>
<proteinExistence type="predicted"/>
<accession>A0A4P8J3F6</accession>
<dbReference type="EMBL" id="CP040078">
    <property type="protein sequence ID" value="QCP55035.1"/>
    <property type="molecule type" value="Genomic_DNA"/>
</dbReference>
<protein>
    <submittedName>
        <fullName evidence="1">Uncharacterized protein</fullName>
    </submittedName>
</protein>
<dbReference type="OrthoDB" id="9000789at2"/>
<dbReference type="Proteomes" id="UP000298656">
    <property type="component" value="Chromosome 2"/>
</dbReference>
<sequence>MLNAPALPAIRAALARAPTSIVDRPVALDRELLAGTFGLRQAVRPTFYADVPVTAIVGLFHKAFAPDALTWRTLLDGVHGAGWGMDTLAYFESEIGDTHFPAPSAAYPLILRAYGGAVVCVNGMHRLVAGVCWLAAQQGPCAVLKKVELQNYAIKRSAVAVMADAMRRGERVDAAYNKDCQTVLIRVHTERDTRYWRVDGDTVEPVMVPGGWLDALRRRAGRPARVDVGLAWQPVSPTLIGALADDDWLRAQLDQPRYTEQPA</sequence>
<evidence type="ECO:0000313" key="2">
    <source>
        <dbReference type="Proteomes" id="UP000298656"/>
    </source>
</evidence>
<reference evidence="1 2" key="1">
    <citation type="submission" date="2019-05" db="EMBL/GenBank/DDBJ databases">
        <title>Burkholderia sp. DHOD12, isolated from subtropical forest soil.</title>
        <authorList>
            <person name="Gao Z.-H."/>
            <person name="Qiu L.-H."/>
        </authorList>
    </citation>
    <scope>NUCLEOTIDE SEQUENCE [LARGE SCALE GENOMIC DNA]</scope>
    <source>
        <strain evidence="1 2">DHOD12</strain>
    </source>
</reference>
<gene>
    <name evidence="1" type="ORF">FAZ95_37040</name>
</gene>
<name>A0A4P8J3F6_9BURK</name>
<evidence type="ECO:0000313" key="1">
    <source>
        <dbReference type="EMBL" id="QCP55035.1"/>
    </source>
</evidence>
<dbReference type="AlphaFoldDB" id="A0A4P8J3F6"/>
<dbReference type="KEGG" id="tvl:FAZ95_37040"/>